<feature type="domain" description="FAD-binding" evidence="4">
    <location>
        <begin position="7"/>
        <end position="343"/>
    </location>
</feature>
<dbReference type="GO" id="GO:0071949">
    <property type="term" value="F:FAD binding"/>
    <property type="evidence" value="ECO:0007669"/>
    <property type="project" value="InterPro"/>
</dbReference>
<evidence type="ECO:0000313" key="5">
    <source>
        <dbReference type="EMBL" id="SKA69491.1"/>
    </source>
</evidence>
<keyword evidence="2" id="KW-0285">Flavoprotein</keyword>
<comment type="cofactor">
    <cofactor evidence="1">
        <name>FAD</name>
        <dbReference type="ChEBI" id="CHEBI:57692"/>
    </cofactor>
</comment>
<dbReference type="Pfam" id="PF01494">
    <property type="entry name" value="FAD_binding_3"/>
    <property type="match status" value="1"/>
</dbReference>
<protein>
    <submittedName>
        <fullName evidence="5">2-polyprenyl-6-methoxyphenol hydroxylase</fullName>
    </submittedName>
</protein>
<dbReference type="InterPro" id="IPR036188">
    <property type="entry name" value="FAD/NAD-bd_sf"/>
</dbReference>
<evidence type="ECO:0000256" key="3">
    <source>
        <dbReference type="ARBA" id="ARBA00022827"/>
    </source>
</evidence>
<dbReference type="InterPro" id="IPR050641">
    <property type="entry name" value="RIFMO-like"/>
</dbReference>
<dbReference type="SUPFAM" id="SSF51905">
    <property type="entry name" value="FAD/NAD(P)-binding domain"/>
    <property type="match status" value="1"/>
</dbReference>
<dbReference type="Proteomes" id="UP000190460">
    <property type="component" value="Unassembled WGS sequence"/>
</dbReference>
<dbReference type="Gene3D" id="3.30.70.2450">
    <property type="match status" value="1"/>
</dbReference>
<accession>A0A1T4VYB5</accession>
<dbReference type="RefSeq" id="WP_078920985.1">
    <property type="nucleotide sequence ID" value="NZ_FUYB01000002.1"/>
</dbReference>
<organism evidence="5 6">
    <name type="scientific">Thiothrix eikelboomii</name>
    <dbReference type="NCBI Taxonomy" id="92487"/>
    <lineage>
        <taxon>Bacteria</taxon>
        <taxon>Pseudomonadati</taxon>
        <taxon>Pseudomonadota</taxon>
        <taxon>Gammaproteobacteria</taxon>
        <taxon>Thiotrichales</taxon>
        <taxon>Thiotrichaceae</taxon>
        <taxon>Thiothrix</taxon>
    </lineage>
</organism>
<dbReference type="InterPro" id="IPR002938">
    <property type="entry name" value="FAD-bd"/>
</dbReference>
<evidence type="ECO:0000313" key="6">
    <source>
        <dbReference type="Proteomes" id="UP000190460"/>
    </source>
</evidence>
<keyword evidence="6" id="KW-1185">Reference proteome</keyword>
<dbReference type="AlphaFoldDB" id="A0A1T4VYB5"/>
<dbReference type="GO" id="GO:0016709">
    <property type="term" value="F:oxidoreductase activity, acting on paired donors, with incorporation or reduction of molecular oxygen, NAD(P)H as one donor, and incorporation of one atom of oxygen"/>
    <property type="evidence" value="ECO:0007669"/>
    <property type="project" value="UniProtKB-ARBA"/>
</dbReference>
<reference evidence="5 6" key="1">
    <citation type="submission" date="2017-02" db="EMBL/GenBank/DDBJ databases">
        <authorList>
            <person name="Peterson S.W."/>
        </authorList>
    </citation>
    <scope>NUCLEOTIDE SEQUENCE [LARGE SCALE GENOMIC DNA]</scope>
    <source>
        <strain evidence="5 6">ATCC 49788</strain>
    </source>
</reference>
<dbReference type="PANTHER" id="PTHR43004">
    <property type="entry name" value="TRK SYSTEM POTASSIUM UPTAKE PROTEIN"/>
    <property type="match status" value="1"/>
</dbReference>
<dbReference type="STRING" id="92487.SAMN02745130_00482"/>
<dbReference type="OrthoDB" id="8672648at2"/>
<dbReference type="Gene3D" id="3.50.50.60">
    <property type="entry name" value="FAD/NAD(P)-binding domain"/>
    <property type="match status" value="1"/>
</dbReference>
<dbReference type="PANTHER" id="PTHR43004:SF19">
    <property type="entry name" value="BINDING MONOOXYGENASE, PUTATIVE (JCVI)-RELATED"/>
    <property type="match status" value="1"/>
</dbReference>
<evidence type="ECO:0000256" key="1">
    <source>
        <dbReference type="ARBA" id="ARBA00001974"/>
    </source>
</evidence>
<gene>
    <name evidence="5" type="ORF">SAMN02745130_00482</name>
</gene>
<keyword evidence="3" id="KW-0274">FAD</keyword>
<sequence>MTNPSLPVLIVGAGPTGMVLALWLTKAGIAVRLIDKQIGTGQASRAMVVQARILEFYRQLEIVDSVLAQGIKLQGLQIRQQTQTVNAQFGDLGAGISAYPFVLSYPQDEHEQLLAAELATLGIQIEWNTELVRFEDRPDSVSATLLTTQGEQTVSCAYLCGCDGASSTVRHHLGFSFEGGTYTHRFFVADTEVATMDLPPYLLACLEHSGFCLAFPLRRAGIVRFIGIIPAAYAQIPQDQLSFADLQAHVEQLTGIQVLATHWFSTYQVHHRLAEHFQSGHIFLAGDAGHIHSPAGGQGMNTGIGDAVNLAWKLADVIKGQAKASLLASYELERRRFAKTLLKTTDQAFSALVGKGLSTWTLRHLFLPYLLPKALQYTSFKHILFRTISQTSIEYRPSPLSWSQVGDLKSGDRLPWAEQLDNYAPLSSRTWQLHIYGEATPYLVDAARDFKLELHSFPWSPDLADLGFRQDAMYLIRPDGYLGLLHEYQNEAALDAYFTHIGYQFSPNPLETEKPNREEW</sequence>
<proteinExistence type="predicted"/>
<name>A0A1T4VYB5_9GAMM</name>
<dbReference type="EMBL" id="FUYB01000002">
    <property type="protein sequence ID" value="SKA69491.1"/>
    <property type="molecule type" value="Genomic_DNA"/>
</dbReference>
<dbReference type="PRINTS" id="PR00420">
    <property type="entry name" value="RNGMNOXGNASE"/>
</dbReference>
<evidence type="ECO:0000256" key="2">
    <source>
        <dbReference type="ARBA" id="ARBA00022630"/>
    </source>
</evidence>
<evidence type="ECO:0000259" key="4">
    <source>
        <dbReference type="Pfam" id="PF01494"/>
    </source>
</evidence>